<protein>
    <recommendedName>
        <fullName evidence="2">BPTI/Kunitz inhibitor domain-containing protein</fullName>
    </recommendedName>
</protein>
<dbReference type="SUPFAM" id="SSF57362">
    <property type="entry name" value="BPTI-like"/>
    <property type="match status" value="2"/>
</dbReference>
<evidence type="ECO:0000313" key="4">
    <source>
        <dbReference type="Proteomes" id="UP001176961"/>
    </source>
</evidence>
<dbReference type="PROSITE" id="PS50279">
    <property type="entry name" value="BPTI_KUNITZ_2"/>
    <property type="match status" value="2"/>
</dbReference>
<dbReference type="PANTHER" id="PTHR46339">
    <property type="entry name" value="PROTEIN CBG15282-RELATED"/>
    <property type="match status" value="1"/>
</dbReference>
<dbReference type="InterPro" id="IPR002223">
    <property type="entry name" value="Kunitz_BPTI"/>
</dbReference>
<dbReference type="Gene3D" id="4.10.410.10">
    <property type="entry name" value="Pancreatic trypsin inhibitor Kunitz domain"/>
    <property type="match status" value="2"/>
</dbReference>
<accession>A0AA36H3N4</accession>
<feature type="domain" description="BPTI/Kunitz inhibitor" evidence="2">
    <location>
        <begin position="23"/>
        <end position="75"/>
    </location>
</feature>
<dbReference type="Pfam" id="PF00014">
    <property type="entry name" value="Kunitz_BPTI"/>
    <property type="match status" value="2"/>
</dbReference>
<dbReference type="PROSITE" id="PS00280">
    <property type="entry name" value="BPTI_KUNITZ_1"/>
    <property type="match status" value="1"/>
</dbReference>
<dbReference type="AlphaFoldDB" id="A0AA36H3N4"/>
<dbReference type="EMBL" id="CATQJL010000305">
    <property type="protein sequence ID" value="CAJ0603459.1"/>
    <property type="molecule type" value="Genomic_DNA"/>
</dbReference>
<name>A0AA36H3N4_CYLNA</name>
<dbReference type="Proteomes" id="UP001176961">
    <property type="component" value="Unassembled WGS sequence"/>
</dbReference>
<evidence type="ECO:0000256" key="1">
    <source>
        <dbReference type="SAM" id="SignalP"/>
    </source>
</evidence>
<dbReference type="InterPro" id="IPR020901">
    <property type="entry name" value="Prtase_inh_Kunz-CS"/>
</dbReference>
<dbReference type="CDD" id="cd00109">
    <property type="entry name" value="Kunitz-type"/>
    <property type="match status" value="1"/>
</dbReference>
<feature type="signal peptide" evidence="1">
    <location>
        <begin position="1"/>
        <end position="19"/>
    </location>
</feature>
<evidence type="ECO:0000313" key="3">
    <source>
        <dbReference type="EMBL" id="CAJ0603459.1"/>
    </source>
</evidence>
<dbReference type="SMART" id="SM00131">
    <property type="entry name" value="KU"/>
    <property type="match status" value="2"/>
</dbReference>
<keyword evidence="4" id="KW-1185">Reference proteome</keyword>
<dbReference type="InterPro" id="IPR036880">
    <property type="entry name" value="Kunitz_BPTI_sf"/>
</dbReference>
<sequence>MNATKMLLVLFAVVSVALAQKECFHGRDTGMSCEEEGGQRFFFDDHTKRCQPFYYKGCGGNENRFKTREECQKKCGDVKSESATALHAVCKSGAFAAGATSLAKPLSCDQCPKGYQCEGELCCPKKEYLCNLQYDAGKFGNKGSHSPRYFYSKNFKNCMLFTFFGRDGNANNFEKYNECKEFCMS</sequence>
<dbReference type="GO" id="GO:0004867">
    <property type="term" value="F:serine-type endopeptidase inhibitor activity"/>
    <property type="evidence" value="ECO:0007669"/>
    <property type="project" value="InterPro"/>
</dbReference>
<gene>
    <name evidence="3" type="ORF">CYNAS_LOCUS15442</name>
</gene>
<evidence type="ECO:0000259" key="2">
    <source>
        <dbReference type="PROSITE" id="PS50279"/>
    </source>
</evidence>
<feature type="domain" description="BPTI/Kunitz inhibitor" evidence="2">
    <location>
        <begin position="130"/>
        <end position="183"/>
    </location>
</feature>
<proteinExistence type="predicted"/>
<dbReference type="PRINTS" id="PR00759">
    <property type="entry name" value="BASICPTASE"/>
</dbReference>
<feature type="chain" id="PRO_5041376852" description="BPTI/Kunitz inhibitor domain-containing protein" evidence="1">
    <location>
        <begin position="20"/>
        <end position="185"/>
    </location>
</feature>
<reference evidence="3" key="1">
    <citation type="submission" date="2023-07" db="EMBL/GenBank/DDBJ databases">
        <authorList>
            <consortium name="CYATHOMIX"/>
        </authorList>
    </citation>
    <scope>NUCLEOTIDE SEQUENCE</scope>
    <source>
        <strain evidence="3">N/A</strain>
    </source>
</reference>
<organism evidence="3 4">
    <name type="scientific">Cylicocyclus nassatus</name>
    <name type="common">Nematode worm</name>
    <dbReference type="NCBI Taxonomy" id="53992"/>
    <lineage>
        <taxon>Eukaryota</taxon>
        <taxon>Metazoa</taxon>
        <taxon>Ecdysozoa</taxon>
        <taxon>Nematoda</taxon>
        <taxon>Chromadorea</taxon>
        <taxon>Rhabditida</taxon>
        <taxon>Rhabditina</taxon>
        <taxon>Rhabditomorpha</taxon>
        <taxon>Strongyloidea</taxon>
        <taxon>Strongylidae</taxon>
        <taxon>Cylicocyclus</taxon>
    </lineage>
</organism>
<keyword evidence="1" id="KW-0732">Signal</keyword>
<dbReference type="InterPro" id="IPR053014">
    <property type="entry name" value="Cuticle_assoc_divergent"/>
</dbReference>
<comment type="caution">
    <text evidence="3">The sequence shown here is derived from an EMBL/GenBank/DDBJ whole genome shotgun (WGS) entry which is preliminary data.</text>
</comment>